<dbReference type="InterPro" id="IPR050196">
    <property type="entry name" value="Cytochrome_P450_Monoox"/>
</dbReference>
<dbReference type="Pfam" id="PF00067">
    <property type="entry name" value="p450"/>
    <property type="match status" value="1"/>
</dbReference>
<accession>A0A7R9K6Y3</accession>
<keyword evidence="5" id="KW-0349">Heme</keyword>
<dbReference type="GO" id="GO:0020037">
    <property type="term" value="F:heme binding"/>
    <property type="evidence" value="ECO:0007669"/>
    <property type="project" value="InterPro"/>
</dbReference>
<dbReference type="AlphaFoldDB" id="A0A7R9K6Y3"/>
<evidence type="ECO:0000256" key="1">
    <source>
        <dbReference type="ARBA" id="ARBA00001971"/>
    </source>
</evidence>
<organism evidence="13">
    <name type="scientific">Timema genevievae</name>
    <name type="common">Walking stick</name>
    <dbReference type="NCBI Taxonomy" id="629358"/>
    <lineage>
        <taxon>Eukaryota</taxon>
        <taxon>Metazoa</taxon>
        <taxon>Ecdysozoa</taxon>
        <taxon>Arthropoda</taxon>
        <taxon>Hexapoda</taxon>
        <taxon>Insecta</taxon>
        <taxon>Pterygota</taxon>
        <taxon>Neoptera</taxon>
        <taxon>Polyneoptera</taxon>
        <taxon>Phasmatodea</taxon>
        <taxon>Timematodea</taxon>
        <taxon>Timematoidea</taxon>
        <taxon>Timematidae</taxon>
        <taxon>Timema</taxon>
    </lineage>
</organism>
<dbReference type="InterPro" id="IPR001128">
    <property type="entry name" value="Cyt_P450"/>
</dbReference>
<evidence type="ECO:0000256" key="7">
    <source>
        <dbReference type="ARBA" id="ARBA00022824"/>
    </source>
</evidence>
<keyword evidence="6" id="KW-0479">Metal-binding</keyword>
<evidence type="ECO:0000256" key="12">
    <source>
        <dbReference type="ARBA" id="ARBA00023136"/>
    </source>
</evidence>
<evidence type="ECO:0000256" key="3">
    <source>
        <dbReference type="ARBA" id="ARBA00004406"/>
    </source>
</evidence>
<dbReference type="SUPFAM" id="SSF48264">
    <property type="entry name" value="Cytochrome P450"/>
    <property type="match status" value="1"/>
</dbReference>
<dbReference type="InterPro" id="IPR036396">
    <property type="entry name" value="Cyt_P450_sf"/>
</dbReference>
<sequence length="144" mass="16631">MPLNWRQSSGANNHCNWKPRFRWEGERRGVASQPTNVSFRANKNRWITETVEGASYWTGAKWHSRRKLLTPAFHFKILEEFIPIFNKNSNILVEKLSEYVDKDYAPINKLVSLCTLDLICETAMGTCIYAQTSSENEYVKAVIG</sequence>
<keyword evidence="8" id="KW-0492">Microsome</keyword>
<keyword evidence="12" id="KW-0472">Membrane</keyword>
<gene>
    <name evidence="13" type="ORF">TGEB3V08_LOCUS10018</name>
</gene>
<keyword evidence="7" id="KW-0256">Endoplasmic reticulum</keyword>
<dbReference type="PANTHER" id="PTHR24291">
    <property type="entry name" value="CYTOCHROME P450 FAMILY 4"/>
    <property type="match status" value="1"/>
</dbReference>
<dbReference type="EMBL" id="OE845180">
    <property type="protein sequence ID" value="CAD7606870.1"/>
    <property type="molecule type" value="Genomic_DNA"/>
</dbReference>
<reference evidence="13" key="1">
    <citation type="submission" date="2020-11" db="EMBL/GenBank/DDBJ databases">
        <authorList>
            <person name="Tran Van P."/>
        </authorList>
    </citation>
    <scope>NUCLEOTIDE SEQUENCE</scope>
</reference>
<evidence type="ECO:0000256" key="6">
    <source>
        <dbReference type="ARBA" id="ARBA00022723"/>
    </source>
</evidence>
<dbReference type="GO" id="GO:0005506">
    <property type="term" value="F:iron ion binding"/>
    <property type="evidence" value="ECO:0007669"/>
    <property type="project" value="InterPro"/>
</dbReference>
<dbReference type="Gene3D" id="1.10.630.10">
    <property type="entry name" value="Cytochrome P450"/>
    <property type="match status" value="1"/>
</dbReference>
<proteinExistence type="inferred from homology"/>
<comment type="cofactor">
    <cofactor evidence="1">
        <name>heme</name>
        <dbReference type="ChEBI" id="CHEBI:30413"/>
    </cofactor>
</comment>
<evidence type="ECO:0000256" key="4">
    <source>
        <dbReference type="ARBA" id="ARBA00010617"/>
    </source>
</evidence>
<evidence type="ECO:0000313" key="13">
    <source>
        <dbReference type="EMBL" id="CAD7606870.1"/>
    </source>
</evidence>
<keyword evidence="9" id="KW-0560">Oxidoreductase</keyword>
<keyword evidence="10" id="KW-0408">Iron</keyword>
<keyword evidence="11" id="KW-0503">Monooxygenase</keyword>
<name>A0A7R9K6Y3_TIMGE</name>
<comment type="similarity">
    <text evidence="4">Belongs to the cytochrome P450 family.</text>
</comment>
<comment type="subcellular location">
    <subcellularLocation>
        <location evidence="3">Endoplasmic reticulum membrane</location>
        <topology evidence="3">Peripheral membrane protein</topology>
    </subcellularLocation>
    <subcellularLocation>
        <location evidence="2">Microsome membrane</location>
        <topology evidence="2">Peripheral membrane protein</topology>
    </subcellularLocation>
</comment>
<evidence type="ECO:0000256" key="2">
    <source>
        <dbReference type="ARBA" id="ARBA00004174"/>
    </source>
</evidence>
<evidence type="ECO:0000256" key="8">
    <source>
        <dbReference type="ARBA" id="ARBA00022848"/>
    </source>
</evidence>
<dbReference type="GO" id="GO:0004497">
    <property type="term" value="F:monooxygenase activity"/>
    <property type="evidence" value="ECO:0007669"/>
    <property type="project" value="UniProtKB-KW"/>
</dbReference>
<evidence type="ECO:0000256" key="11">
    <source>
        <dbReference type="ARBA" id="ARBA00023033"/>
    </source>
</evidence>
<evidence type="ECO:0000256" key="10">
    <source>
        <dbReference type="ARBA" id="ARBA00023004"/>
    </source>
</evidence>
<dbReference type="PANTHER" id="PTHR24291:SF189">
    <property type="entry name" value="CYTOCHROME P450 4C3-RELATED"/>
    <property type="match status" value="1"/>
</dbReference>
<evidence type="ECO:0000256" key="5">
    <source>
        <dbReference type="ARBA" id="ARBA00022617"/>
    </source>
</evidence>
<dbReference type="GO" id="GO:0016705">
    <property type="term" value="F:oxidoreductase activity, acting on paired donors, with incorporation or reduction of molecular oxygen"/>
    <property type="evidence" value="ECO:0007669"/>
    <property type="project" value="InterPro"/>
</dbReference>
<protein>
    <recommendedName>
        <fullName evidence="14">Cytochrome P450</fullName>
    </recommendedName>
</protein>
<evidence type="ECO:0000256" key="9">
    <source>
        <dbReference type="ARBA" id="ARBA00023002"/>
    </source>
</evidence>
<evidence type="ECO:0008006" key="14">
    <source>
        <dbReference type="Google" id="ProtNLM"/>
    </source>
</evidence>
<dbReference type="GO" id="GO:0005789">
    <property type="term" value="C:endoplasmic reticulum membrane"/>
    <property type="evidence" value="ECO:0007669"/>
    <property type="project" value="UniProtKB-SubCell"/>
</dbReference>